<evidence type="ECO:0000256" key="2">
    <source>
        <dbReference type="PROSITE-ProRule" id="PRU00169"/>
    </source>
</evidence>
<reference evidence="6" key="1">
    <citation type="journal article" date="2019" name="Int. J. Syst. Evol. Microbiol.">
        <title>The Global Catalogue of Microorganisms (GCM) 10K type strain sequencing project: providing services to taxonomists for standard genome sequencing and annotation.</title>
        <authorList>
            <consortium name="The Broad Institute Genomics Platform"/>
            <consortium name="The Broad Institute Genome Sequencing Center for Infectious Disease"/>
            <person name="Wu L."/>
            <person name="Ma J."/>
        </authorList>
    </citation>
    <scope>NUCLEOTIDE SEQUENCE [LARGE SCALE GENOMIC DNA]</scope>
    <source>
        <strain evidence="6">SHR3</strain>
    </source>
</reference>
<evidence type="ECO:0000256" key="1">
    <source>
        <dbReference type="ARBA" id="ARBA00022553"/>
    </source>
</evidence>
<dbReference type="Proteomes" id="UP001595974">
    <property type="component" value="Unassembled WGS sequence"/>
</dbReference>
<dbReference type="InterPro" id="IPR011006">
    <property type="entry name" value="CheY-like_superfamily"/>
</dbReference>
<proteinExistence type="predicted"/>
<dbReference type="Pfam" id="PF00990">
    <property type="entry name" value="GGDEF"/>
    <property type="match status" value="1"/>
</dbReference>
<dbReference type="SUPFAM" id="SSF55073">
    <property type="entry name" value="Nucleotide cyclase"/>
    <property type="match status" value="1"/>
</dbReference>
<dbReference type="Gene3D" id="3.30.70.270">
    <property type="match status" value="1"/>
</dbReference>
<dbReference type="PANTHER" id="PTHR44591">
    <property type="entry name" value="STRESS RESPONSE REGULATOR PROTEIN 1"/>
    <property type="match status" value="1"/>
</dbReference>
<dbReference type="PANTHER" id="PTHR44591:SF3">
    <property type="entry name" value="RESPONSE REGULATORY DOMAIN-CONTAINING PROTEIN"/>
    <property type="match status" value="1"/>
</dbReference>
<dbReference type="SMART" id="SM00448">
    <property type="entry name" value="REC"/>
    <property type="match status" value="1"/>
</dbReference>
<evidence type="ECO:0000313" key="5">
    <source>
        <dbReference type="EMBL" id="MFC5767934.1"/>
    </source>
</evidence>
<sequence length="395" mass="42739">MTDERKLPKVLVVDDSRMVRATIVKHIRGHFDVREEGDGEAAWEALLVDPAISMVLTDIGMPRLDGYGLLERIRGSRVGRVRTLPVVILSGDEDEKARGRALGLGANGFITKGSGGAELLATLHSMARLAHTQNELEESRAALARQSPMEPSTGLATEAYLQHRAKQELARARRTQSDIVALVMELDDLAPLLVRYGDHVVQLIGRKLSKMLGSRIRAEDTLTQRSASQFALLAPGTDLVAGCAFALRLKQRLENLVMTYREERIRVSVSIGVASAAADGLSSVGDLLEMATRRAQAGVAAGGNRVIASKGEVSQAALEREAAPMLSVDAALRHLRLGQPEEVAAQLPELVSTLLPLLELLESRLHCGFPIAQLKQMQNKTGSRGDDLDVAQTHI</sequence>
<dbReference type="PROSITE" id="PS50110">
    <property type="entry name" value="RESPONSE_REGULATORY"/>
    <property type="match status" value="1"/>
</dbReference>
<name>A0ABW1AL72_9RHOO</name>
<dbReference type="InterPro" id="IPR043128">
    <property type="entry name" value="Rev_trsase/Diguanyl_cyclase"/>
</dbReference>
<dbReference type="NCBIfam" id="TIGR00254">
    <property type="entry name" value="GGDEF"/>
    <property type="match status" value="1"/>
</dbReference>
<feature type="modified residue" description="4-aspartylphosphate" evidence="2">
    <location>
        <position position="58"/>
    </location>
</feature>
<dbReference type="InterPro" id="IPR001789">
    <property type="entry name" value="Sig_transdc_resp-reg_receiver"/>
</dbReference>
<protein>
    <submittedName>
        <fullName evidence="5">Response regulator</fullName>
    </submittedName>
</protein>
<keyword evidence="6" id="KW-1185">Reference proteome</keyword>
<dbReference type="InterPro" id="IPR000160">
    <property type="entry name" value="GGDEF_dom"/>
</dbReference>
<evidence type="ECO:0000259" key="3">
    <source>
        <dbReference type="PROSITE" id="PS50110"/>
    </source>
</evidence>
<dbReference type="Gene3D" id="3.40.50.2300">
    <property type="match status" value="1"/>
</dbReference>
<dbReference type="SMART" id="SM00267">
    <property type="entry name" value="GGDEF"/>
    <property type="match status" value="1"/>
</dbReference>
<feature type="domain" description="Response regulatory" evidence="3">
    <location>
        <begin position="9"/>
        <end position="127"/>
    </location>
</feature>
<organism evidence="5 6">
    <name type="scientific">Thauera sinica</name>
    <dbReference type="NCBI Taxonomy" id="2665146"/>
    <lineage>
        <taxon>Bacteria</taxon>
        <taxon>Pseudomonadati</taxon>
        <taxon>Pseudomonadota</taxon>
        <taxon>Betaproteobacteria</taxon>
        <taxon>Rhodocyclales</taxon>
        <taxon>Zoogloeaceae</taxon>
        <taxon>Thauera</taxon>
    </lineage>
</organism>
<dbReference type="InterPro" id="IPR050595">
    <property type="entry name" value="Bact_response_regulator"/>
</dbReference>
<keyword evidence="1 2" id="KW-0597">Phosphoprotein</keyword>
<dbReference type="RefSeq" id="WP_198363251.1">
    <property type="nucleotide sequence ID" value="NZ_JBHSOG010000006.1"/>
</dbReference>
<dbReference type="Pfam" id="PF00072">
    <property type="entry name" value="Response_reg"/>
    <property type="match status" value="1"/>
</dbReference>
<dbReference type="EMBL" id="JBHSOG010000006">
    <property type="protein sequence ID" value="MFC5767934.1"/>
    <property type="molecule type" value="Genomic_DNA"/>
</dbReference>
<evidence type="ECO:0000313" key="6">
    <source>
        <dbReference type="Proteomes" id="UP001595974"/>
    </source>
</evidence>
<evidence type="ECO:0000259" key="4">
    <source>
        <dbReference type="PROSITE" id="PS50887"/>
    </source>
</evidence>
<feature type="domain" description="GGDEF" evidence="4">
    <location>
        <begin position="177"/>
        <end position="311"/>
    </location>
</feature>
<gene>
    <name evidence="5" type="ORF">ACFPTN_00960</name>
</gene>
<comment type="caution">
    <text evidence="5">The sequence shown here is derived from an EMBL/GenBank/DDBJ whole genome shotgun (WGS) entry which is preliminary data.</text>
</comment>
<dbReference type="SUPFAM" id="SSF52172">
    <property type="entry name" value="CheY-like"/>
    <property type="match status" value="1"/>
</dbReference>
<dbReference type="PROSITE" id="PS50887">
    <property type="entry name" value="GGDEF"/>
    <property type="match status" value="1"/>
</dbReference>
<dbReference type="InterPro" id="IPR029787">
    <property type="entry name" value="Nucleotide_cyclase"/>
</dbReference>
<accession>A0ABW1AL72</accession>